<sequence length="141" mass="15393">MPEPSVQPYLFFAGNCEEALVFYGKTLNAKLQMMMRYSDSPEPPPMPLPEGFKNKVMHASFHIGDSLIMASDSCEPGAHFAGFTLSFNARTETEAQRVFAALSEGGSVKMPLGKTFWAPCFGMLTDRFGVGWMVGVPGEQG</sequence>
<reference evidence="2 3" key="1">
    <citation type="journal article" date="2019" name="Int. J. Syst. Evol. Microbiol.">
        <title>The Global Catalogue of Microorganisms (GCM) 10K type strain sequencing project: providing services to taxonomists for standard genome sequencing and annotation.</title>
        <authorList>
            <consortium name="The Broad Institute Genomics Platform"/>
            <consortium name="The Broad Institute Genome Sequencing Center for Infectious Disease"/>
            <person name="Wu L."/>
            <person name="Ma J."/>
        </authorList>
    </citation>
    <scope>NUCLEOTIDE SEQUENCE [LARGE SCALE GENOMIC DNA]</scope>
    <source>
        <strain evidence="2 3">JCM 15503</strain>
    </source>
</reference>
<gene>
    <name evidence="2" type="ORF">GCM10009107_53310</name>
</gene>
<dbReference type="InterPro" id="IPR028973">
    <property type="entry name" value="PhnB-like"/>
</dbReference>
<dbReference type="InterPro" id="IPR029068">
    <property type="entry name" value="Glyas_Bleomycin-R_OHBP_Dase"/>
</dbReference>
<name>A0ABN1KG34_9BURK</name>
<protein>
    <submittedName>
        <fullName evidence="2">VOC family protein</fullName>
    </submittedName>
</protein>
<dbReference type="EMBL" id="BAAAEW010000042">
    <property type="protein sequence ID" value="GAA0765823.1"/>
    <property type="molecule type" value="Genomic_DNA"/>
</dbReference>
<dbReference type="PANTHER" id="PTHR33990:SF1">
    <property type="entry name" value="PROTEIN YJDN"/>
    <property type="match status" value="1"/>
</dbReference>
<accession>A0ABN1KG34</accession>
<feature type="domain" description="PhnB-like" evidence="1">
    <location>
        <begin position="6"/>
        <end position="134"/>
    </location>
</feature>
<comment type="caution">
    <text evidence="2">The sequence shown here is derived from an EMBL/GenBank/DDBJ whole genome shotgun (WGS) entry which is preliminary data.</text>
</comment>
<evidence type="ECO:0000313" key="3">
    <source>
        <dbReference type="Proteomes" id="UP001500279"/>
    </source>
</evidence>
<dbReference type="RefSeq" id="WP_231010997.1">
    <property type="nucleotide sequence ID" value="NZ_BAAAEW010000042.1"/>
</dbReference>
<dbReference type="Pfam" id="PF06983">
    <property type="entry name" value="3-dmu-9_3-mt"/>
    <property type="match status" value="1"/>
</dbReference>
<proteinExistence type="predicted"/>
<dbReference type="Gene3D" id="3.10.180.10">
    <property type="entry name" value="2,3-Dihydroxybiphenyl 1,2-Dioxygenase, domain 1"/>
    <property type="match status" value="1"/>
</dbReference>
<dbReference type="CDD" id="cd06588">
    <property type="entry name" value="PhnB_like"/>
    <property type="match status" value="1"/>
</dbReference>
<evidence type="ECO:0000259" key="1">
    <source>
        <dbReference type="Pfam" id="PF06983"/>
    </source>
</evidence>
<dbReference type="PANTHER" id="PTHR33990">
    <property type="entry name" value="PROTEIN YJDN-RELATED"/>
    <property type="match status" value="1"/>
</dbReference>
<dbReference type="SUPFAM" id="SSF54593">
    <property type="entry name" value="Glyoxalase/Bleomycin resistance protein/Dihydroxybiphenyl dioxygenase"/>
    <property type="match status" value="1"/>
</dbReference>
<organism evidence="2 3">
    <name type="scientific">Ideonella azotifigens</name>
    <dbReference type="NCBI Taxonomy" id="513160"/>
    <lineage>
        <taxon>Bacteria</taxon>
        <taxon>Pseudomonadati</taxon>
        <taxon>Pseudomonadota</taxon>
        <taxon>Betaproteobacteria</taxon>
        <taxon>Burkholderiales</taxon>
        <taxon>Sphaerotilaceae</taxon>
        <taxon>Ideonella</taxon>
    </lineage>
</organism>
<evidence type="ECO:0000313" key="2">
    <source>
        <dbReference type="EMBL" id="GAA0765823.1"/>
    </source>
</evidence>
<dbReference type="Proteomes" id="UP001500279">
    <property type="component" value="Unassembled WGS sequence"/>
</dbReference>
<keyword evidence="3" id="KW-1185">Reference proteome</keyword>